<protein>
    <submittedName>
        <fullName evidence="1">Uncharacterized protein</fullName>
    </submittedName>
</protein>
<keyword evidence="2" id="KW-1185">Reference proteome</keyword>
<gene>
    <name evidence="1" type="ORF">GORBP_083_00260</name>
</gene>
<evidence type="ECO:0000313" key="2">
    <source>
        <dbReference type="Proteomes" id="UP000010744"/>
    </source>
</evidence>
<dbReference type="EMBL" id="BAHB01000083">
    <property type="protein sequence ID" value="GAB86876.1"/>
    <property type="molecule type" value="Genomic_DNA"/>
</dbReference>
<dbReference type="Proteomes" id="UP000010744">
    <property type="component" value="Unassembled WGS sequence"/>
</dbReference>
<comment type="caution">
    <text evidence="1">The sequence shown here is derived from an EMBL/GenBank/DDBJ whole genome shotgun (WGS) entry which is preliminary data.</text>
</comment>
<reference evidence="1 2" key="1">
    <citation type="submission" date="2012-08" db="EMBL/GenBank/DDBJ databases">
        <title>Whole genome shotgun sequence of Gordonia rubripertincta NBRC 101908.</title>
        <authorList>
            <person name="Takarada H."/>
            <person name="Hosoyama A."/>
            <person name="Tsuchikane K."/>
            <person name="Katsumata H."/>
            <person name="Baba S."/>
            <person name="Ohji S."/>
            <person name="Yamazaki S."/>
            <person name="Fujita N."/>
        </authorList>
    </citation>
    <scope>NUCLEOTIDE SEQUENCE [LARGE SCALE GENOMIC DNA]</scope>
    <source>
        <strain evidence="1 2">NBRC 101908</strain>
    </source>
</reference>
<name>A0ABQ0HX77_GORRU</name>
<accession>A0ABQ0HX77</accession>
<evidence type="ECO:0000313" key="1">
    <source>
        <dbReference type="EMBL" id="GAB86876.1"/>
    </source>
</evidence>
<sequence>MIEAMTTHPTPSPGPARAVQEVLLLELIDALLRLDPEPLEAFDRDLVTFDSVAAAPGDVAEMIDPASERSQLVREQPRLRMLLAILRGALTAARTPVPGEHTVEHYFRRAAALVTAAEVGVRRYAQLQQLAGGHP</sequence>
<organism evidence="1 2">
    <name type="scientific">Gordonia rubripertincta NBRC 101908</name>
    <dbReference type="NCBI Taxonomy" id="1077975"/>
    <lineage>
        <taxon>Bacteria</taxon>
        <taxon>Bacillati</taxon>
        <taxon>Actinomycetota</taxon>
        <taxon>Actinomycetes</taxon>
        <taxon>Mycobacteriales</taxon>
        <taxon>Gordoniaceae</taxon>
        <taxon>Gordonia</taxon>
    </lineage>
</organism>
<proteinExistence type="predicted"/>